<feature type="domain" description="Na+/H+ antiporter MnhB subunit-related protein" evidence="8">
    <location>
        <begin position="114"/>
        <end position="174"/>
    </location>
</feature>
<sequence>MKSIILAAALRLFFPLFIFFSFYILIRGHNHPGGGFIGGLILVIPFIFHVLIYGADVTQDKLFLKRVYSLKCKEQESKWSYTLRNVGYRLRGLIPWYSRPDADKVLVKQFIIEPLHIIPVGMSLSLLAGIIPLLGGIDFLTGVWAKTELPLIGKIGSPLLFDIGVYLLVSAVVLKIVMVMSKE</sequence>
<proteinExistence type="inferred from homology"/>
<feature type="domain" description="Na+/H+ antiporter MnhB subunit-related protein" evidence="8">
    <location>
        <begin position="5"/>
        <end position="60"/>
    </location>
</feature>
<organism evidence="9 10">
    <name type="scientific">Pontibacter rugosus</name>
    <dbReference type="NCBI Taxonomy" id="1745966"/>
    <lineage>
        <taxon>Bacteria</taxon>
        <taxon>Pseudomonadati</taxon>
        <taxon>Bacteroidota</taxon>
        <taxon>Cytophagia</taxon>
        <taxon>Cytophagales</taxon>
        <taxon>Hymenobacteraceae</taxon>
        <taxon>Pontibacter</taxon>
    </lineage>
</organism>
<comment type="similarity">
    <text evidence="2">Belongs to the CPA3 antiporters (TC 2.A.63) subunit B family.</text>
</comment>
<evidence type="ECO:0000256" key="2">
    <source>
        <dbReference type="ARBA" id="ARBA00009425"/>
    </source>
</evidence>
<evidence type="ECO:0000313" key="10">
    <source>
        <dbReference type="Proteomes" id="UP001597094"/>
    </source>
</evidence>
<protein>
    <submittedName>
        <fullName evidence="9">MnhB domain-containing protein</fullName>
    </submittedName>
</protein>
<feature type="transmembrane region" description="Helical" evidence="7">
    <location>
        <begin position="12"/>
        <end position="29"/>
    </location>
</feature>
<evidence type="ECO:0000256" key="6">
    <source>
        <dbReference type="ARBA" id="ARBA00023136"/>
    </source>
</evidence>
<dbReference type="Proteomes" id="UP001597094">
    <property type="component" value="Unassembled WGS sequence"/>
</dbReference>
<keyword evidence="4 7" id="KW-0812">Transmembrane</keyword>
<comment type="caution">
    <text evidence="9">The sequence shown here is derived from an EMBL/GenBank/DDBJ whole genome shotgun (WGS) entry which is preliminary data.</text>
</comment>
<evidence type="ECO:0000256" key="3">
    <source>
        <dbReference type="ARBA" id="ARBA00022475"/>
    </source>
</evidence>
<evidence type="ECO:0000313" key="9">
    <source>
        <dbReference type="EMBL" id="MFD1185092.1"/>
    </source>
</evidence>
<dbReference type="EMBL" id="JBHTLD010000011">
    <property type="protein sequence ID" value="MFD1185092.1"/>
    <property type="molecule type" value="Genomic_DNA"/>
</dbReference>
<dbReference type="RefSeq" id="WP_377522696.1">
    <property type="nucleotide sequence ID" value="NZ_JBHTLD010000011.1"/>
</dbReference>
<keyword evidence="6 7" id="KW-0472">Membrane</keyword>
<dbReference type="InterPro" id="IPR050622">
    <property type="entry name" value="CPA3_antiporter_subunitB"/>
</dbReference>
<dbReference type="InterPro" id="IPR007182">
    <property type="entry name" value="MnhB"/>
</dbReference>
<dbReference type="PANTHER" id="PTHR33932">
    <property type="entry name" value="NA(+)/H(+) ANTIPORTER SUBUNIT B"/>
    <property type="match status" value="1"/>
</dbReference>
<feature type="transmembrane region" description="Helical" evidence="7">
    <location>
        <begin position="155"/>
        <end position="177"/>
    </location>
</feature>
<gene>
    <name evidence="9" type="ORF">ACFQ2O_02655</name>
</gene>
<evidence type="ECO:0000256" key="7">
    <source>
        <dbReference type="SAM" id="Phobius"/>
    </source>
</evidence>
<name>A0ABW3SJU1_9BACT</name>
<accession>A0ABW3SJU1</accession>
<dbReference type="PANTHER" id="PTHR33932:SF4">
    <property type="entry name" value="NA(+)_H(+) ANTIPORTER SUBUNIT B"/>
    <property type="match status" value="1"/>
</dbReference>
<comment type="subcellular location">
    <subcellularLocation>
        <location evidence="1">Cell membrane</location>
        <topology evidence="1">Multi-pass membrane protein</topology>
    </subcellularLocation>
</comment>
<evidence type="ECO:0000256" key="1">
    <source>
        <dbReference type="ARBA" id="ARBA00004651"/>
    </source>
</evidence>
<keyword evidence="3" id="KW-1003">Cell membrane</keyword>
<reference evidence="10" key="1">
    <citation type="journal article" date="2019" name="Int. J. Syst. Evol. Microbiol.">
        <title>The Global Catalogue of Microorganisms (GCM) 10K type strain sequencing project: providing services to taxonomists for standard genome sequencing and annotation.</title>
        <authorList>
            <consortium name="The Broad Institute Genomics Platform"/>
            <consortium name="The Broad Institute Genome Sequencing Center for Infectious Disease"/>
            <person name="Wu L."/>
            <person name="Ma J."/>
        </authorList>
    </citation>
    <scope>NUCLEOTIDE SEQUENCE [LARGE SCALE GENOMIC DNA]</scope>
    <source>
        <strain evidence="10">JCM 31319</strain>
    </source>
</reference>
<evidence type="ECO:0000259" key="8">
    <source>
        <dbReference type="Pfam" id="PF04039"/>
    </source>
</evidence>
<evidence type="ECO:0000256" key="4">
    <source>
        <dbReference type="ARBA" id="ARBA00022692"/>
    </source>
</evidence>
<keyword evidence="5 7" id="KW-1133">Transmembrane helix</keyword>
<evidence type="ECO:0000256" key="5">
    <source>
        <dbReference type="ARBA" id="ARBA00022989"/>
    </source>
</evidence>
<feature type="transmembrane region" description="Helical" evidence="7">
    <location>
        <begin position="35"/>
        <end position="55"/>
    </location>
</feature>
<dbReference type="Pfam" id="PF04039">
    <property type="entry name" value="MnhB"/>
    <property type="match status" value="2"/>
</dbReference>
<feature type="transmembrane region" description="Helical" evidence="7">
    <location>
        <begin position="115"/>
        <end position="135"/>
    </location>
</feature>
<keyword evidence="10" id="KW-1185">Reference proteome</keyword>